<dbReference type="InterPro" id="IPR052554">
    <property type="entry name" value="2-oxoglutarate_synth_KorC"/>
</dbReference>
<dbReference type="HOGENOM" id="CLU_087284_0_0_2"/>
<evidence type="ECO:0000313" key="3">
    <source>
        <dbReference type="EMBL" id="ABR57042.1"/>
    </source>
</evidence>
<dbReference type="GeneID" id="5326961"/>
<evidence type="ECO:0000259" key="2">
    <source>
        <dbReference type="Pfam" id="PF01558"/>
    </source>
</evidence>
<dbReference type="EMBL" id="CP000743">
    <property type="protein sequence ID" value="ABR57042.1"/>
    <property type="molecule type" value="Genomic_DNA"/>
</dbReference>
<dbReference type="AlphaFoldDB" id="A6UX20"/>
<dbReference type="GO" id="GO:0016625">
    <property type="term" value="F:oxidoreductase activity, acting on the aldehyde or oxo group of donors, iron-sulfur protein as acceptor"/>
    <property type="evidence" value="ECO:0007669"/>
    <property type="project" value="InterPro"/>
</dbReference>
<dbReference type="InterPro" id="IPR002869">
    <property type="entry name" value="Pyrv_flavodox_OxRed_cen"/>
</dbReference>
<accession>A6UX20</accession>
<dbReference type="eggNOG" id="arCOG01602">
    <property type="taxonomic scope" value="Archaea"/>
</dbReference>
<dbReference type="PANTHER" id="PTHR42730:SF1">
    <property type="entry name" value="2-OXOGLUTARATE SYNTHASE SUBUNIT KORC"/>
    <property type="match status" value="1"/>
</dbReference>
<dbReference type="RefSeq" id="WP_011974174.1">
    <property type="nucleotide sequence ID" value="NC_009635.1"/>
</dbReference>
<dbReference type="InterPro" id="IPR019752">
    <property type="entry name" value="Pyrv/ketoisovalerate_OxRed_cat"/>
</dbReference>
<dbReference type="Proteomes" id="UP000001106">
    <property type="component" value="Chromosome"/>
</dbReference>
<sequence>MRTEVRFAGFGGQGVILSGIILGRATVLYEGHYAFQTQSIGPEARGGVSRAEVVISTDNPRDYPKVRELDILVAMNQESMDTYSKDLKAGKTMLYDPDMMANGPELENVTVYPIPATKTAYELGNKIVANVVMLGALITTTKIISKESLIKAVCEAVPPKFKDLNMKALEKGFELGEQFK</sequence>
<dbReference type="PANTHER" id="PTHR42730">
    <property type="entry name" value="2-OXOGLUTARATE SYNTHASE SUBUNIT KORC"/>
    <property type="match status" value="1"/>
</dbReference>
<dbReference type="KEGG" id="mae:Maeo_1466"/>
<dbReference type="NCBIfam" id="TIGR02175">
    <property type="entry name" value="PorC_KorC"/>
    <property type="match status" value="1"/>
</dbReference>
<evidence type="ECO:0000256" key="1">
    <source>
        <dbReference type="ARBA" id="ARBA00023002"/>
    </source>
</evidence>
<dbReference type="SUPFAM" id="SSF53323">
    <property type="entry name" value="Pyruvate-ferredoxin oxidoreductase, PFOR, domain III"/>
    <property type="match status" value="1"/>
</dbReference>
<keyword evidence="1" id="KW-0560">Oxidoreductase</keyword>
<reference evidence="3" key="1">
    <citation type="submission" date="2007-06" db="EMBL/GenBank/DDBJ databases">
        <title>Complete sequence of Methanococcus aeolicus Nankai-3.</title>
        <authorList>
            <consortium name="US DOE Joint Genome Institute"/>
            <person name="Copeland A."/>
            <person name="Lucas S."/>
            <person name="Lapidus A."/>
            <person name="Barry K."/>
            <person name="Glavina del Rio T."/>
            <person name="Dalin E."/>
            <person name="Tice H."/>
            <person name="Pitluck S."/>
            <person name="Chain P."/>
            <person name="Malfatti S."/>
            <person name="Shin M."/>
            <person name="Vergez L."/>
            <person name="Schmutz J."/>
            <person name="Larimer F."/>
            <person name="Land M."/>
            <person name="Hauser L."/>
            <person name="Kyrpides N."/>
            <person name="Lykidis A."/>
            <person name="Sieprawska-Lupa M."/>
            <person name="Whitman W.B."/>
            <person name="Richardson P."/>
        </authorList>
    </citation>
    <scope>NUCLEOTIDE SEQUENCE [LARGE SCALE GENOMIC DNA]</scope>
    <source>
        <strain evidence="3">Nankai-3</strain>
    </source>
</reference>
<keyword evidence="3" id="KW-0670">Pyruvate</keyword>
<keyword evidence="4" id="KW-1185">Reference proteome</keyword>
<dbReference type="OrthoDB" id="18183at2157"/>
<protein>
    <submittedName>
        <fullName evidence="3">Pyruvate/ketoisovalerate oxidoreductase, gamma subunit</fullName>
    </submittedName>
</protein>
<dbReference type="InterPro" id="IPR011894">
    <property type="entry name" value="PorC_KorC"/>
</dbReference>
<proteinExistence type="predicted"/>
<evidence type="ECO:0000313" key="4">
    <source>
        <dbReference type="Proteomes" id="UP000001106"/>
    </source>
</evidence>
<dbReference type="Gene3D" id="3.40.920.10">
    <property type="entry name" value="Pyruvate-ferredoxin oxidoreductase, PFOR, domain III"/>
    <property type="match status" value="1"/>
</dbReference>
<organism evidence="3 4">
    <name type="scientific">Methanococcus aeolicus (strain ATCC BAA-1280 / DSM 17508 / OCM 812 / Nankai-3)</name>
    <dbReference type="NCBI Taxonomy" id="419665"/>
    <lineage>
        <taxon>Archaea</taxon>
        <taxon>Methanobacteriati</taxon>
        <taxon>Methanobacteriota</taxon>
        <taxon>Methanomada group</taxon>
        <taxon>Methanococci</taxon>
        <taxon>Methanococcales</taxon>
        <taxon>Methanococcaceae</taxon>
        <taxon>Methanococcus</taxon>
    </lineage>
</organism>
<name>A6UX20_META3</name>
<feature type="domain" description="Pyruvate/ketoisovalerate oxidoreductase catalytic" evidence="2">
    <location>
        <begin position="11"/>
        <end position="174"/>
    </location>
</feature>
<dbReference type="STRING" id="419665.Maeo_1466"/>
<gene>
    <name evidence="3" type="ordered locus">Maeo_1466</name>
</gene>
<dbReference type="Pfam" id="PF01558">
    <property type="entry name" value="POR"/>
    <property type="match status" value="1"/>
</dbReference>